<sequence length="219" mass="23703">IPKSRALARAMRRLAKALKRARGSQAAHQSSQVLTELSPFFGIAGFLGKRISLERYSFSLCTLACRDSVDLLRRRGSTEIPIVRANFLLMPSSVLTLSSSRLKPLPARTFLWYLIVGHLTIGKPGRGHSPPDLAGGLVEPCGHSSLPVLVEVGLQDHAIAAGRHGCCGLRTRAGEITPPALRHPREGSQLRGQRWERGEDTLQNILPPSSGEKRGSAPA</sequence>
<keyword evidence="3" id="KW-1185">Reference proteome</keyword>
<protein>
    <submittedName>
        <fullName evidence="2">Uncharacterized protein</fullName>
    </submittedName>
</protein>
<dbReference type="AlphaFoldDB" id="A0A8C0E6R7"/>
<name>A0A8C0E6R7_BUBBB</name>
<feature type="region of interest" description="Disordered" evidence="1">
    <location>
        <begin position="177"/>
        <end position="219"/>
    </location>
</feature>
<feature type="compositionally biased region" description="Basic and acidic residues" evidence="1">
    <location>
        <begin position="183"/>
        <end position="200"/>
    </location>
</feature>
<evidence type="ECO:0000313" key="3">
    <source>
        <dbReference type="Proteomes" id="UP000694567"/>
    </source>
</evidence>
<reference evidence="2" key="2">
    <citation type="submission" date="2025-09" db="UniProtKB">
        <authorList>
            <consortium name="Ensembl"/>
        </authorList>
    </citation>
    <scope>IDENTIFICATION</scope>
</reference>
<evidence type="ECO:0000256" key="1">
    <source>
        <dbReference type="SAM" id="MobiDB-lite"/>
    </source>
</evidence>
<reference evidence="2" key="1">
    <citation type="submission" date="2025-08" db="UniProtKB">
        <authorList>
            <consortium name="Ensembl"/>
        </authorList>
    </citation>
    <scope>IDENTIFICATION</scope>
</reference>
<accession>A0A8C0E6R7</accession>
<evidence type="ECO:0000313" key="2">
    <source>
        <dbReference type="Ensembl" id="ENSBOBP00000000677.1"/>
    </source>
</evidence>
<dbReference type="Ensembl" id="ENSBOBT00000000689.1">
    <property type="protein sequence ID" value="ENSBOBP00000000677.1"/>
    <property type="gene ID" value="ENSBOBG00000000494.1"/>
</dbReference>
<organism evidence="2 3">
    <name type="scientific">Bubo bubo</name>
    <name type="common">Eurasian eagle-owl</name>
    <name type="synonym">Strix bubo</name>
    <dbReference type="NCBI Taxonomy" id="30461"/>
    <lineage>
        <taxon>Eukaryota</taxon>
        <taxon>Metazoa</taxon>
        <taxon>Chordata</taxon>
        <taxon>Craniata</taxon>
        <taxon>Vertebrata</taxon>
        <taxon>Euteleostomi</taxon>
        <taxon>Archelosauria</taxon>
        <taxon>Archosauria</taxon>
        <taxon>Dinosauria</taxon>
        <taxon>Saurischia</taxon>
        <taxon>Theropoda</taxon>
        <taxon>Coelurosauria</taxon>
        <taxon>Aves</taxon>
        <taxon>Neognathae</taxon>
        <taxon>Neoaves</taxon>
        <taxon>Telluraves</taxon>
        <taxon>Strigiformes</taxon>
        <taxon>Strigidae</taxon>
        <taxon>Bubo</taxon>
    </lineage>
</organism>
<dbReference type="Proteomes" id="UP000694567">
    <property type="component" value="Unplaced"/>
</dbReference>
<proteinExistence type="predicted"/>